<feature type="transmembrane region" description="Helical" evidence="8">
    <location>
        <begin position="205"/>
        <end position="229"/>
    </location>
</feature>
<dbReference type="Gene3D" id="1.20.1070.10">
    <property type="entry name" value="Rhodopsin 7-helix transmembrane proteins"/>
    <property type="match status" value="2"/>
</dbReference>
<reference evidence="11" key="1">
    <citation type="submission" date="2025-08" db="UniProtKB">
        <authorList>
            <consortium name="RefSeq"/>
        </authorList>
    </citation>
    <scope>IDENTIFICATION</scope>
</reference>
<dbReference type="Pfam" id="PF10324">
    <property type="entry name" value="7TM_GPCR_Srw"/>
    <property type="match status" value="1"/>
</dbReference>
<organism evidence="10 11">
    <name type="scientific">Aplysia californica</name>
    <name type="common">California sea hare</name>
    <dbReference type="NCBI Taxonomy" id="6500"/>
    <lineage>
        <taxon>Eukaryota</taxon>
        <taxon>Metazoa</taxon>
        <taxon>Spiralia</taxon>
        <taxon>Lophotrochozoa</taxon>
        <taxon>Mollusca</taxon>
        <taxon>Gastropoda</taxon>
        <taxon>Heterobranchia</taxon>
        <taxon>Euthyneura</taxon>
        <taxon>Tectipleura</taxon>
        <taxon>Aplysiida</taxon>
        <taxon>Aplysioidea</taxon>
        <taxon>Aplysiidae</taxon>
        <taxon>Aplysia</taxon>
    </lineage>
</organism>
<evidence type="ECO:0000256" key="8">
    <source>
        <dbReference type="SAM" id="Phobius"/>
    </source>
</evidence>
<keyword evidence="2 8" id="KW-0812">Transmembrane</keyword>
<protein>
    <submittedName>
        <fullName evidence="11">Uncharacterized protein LOC101851830</fullName>
    </submittedName>
</protein>
<feature type="domain" description="G-protein coupled receptors family 1 profile" evidence="9">
    <location>
        <begin position="148"/>
        <end position="264"/>
    </location>
</feature>
<evidence type="ECO:0000256" key="7">
    <source>
        <dbReference type="ARBA" id="ARBA00023224"/>
    </source>
</evidence>
<keyword evidence="6" id="KW-0675">Receptor</keyword>
<feature type="transmembrane region" description="Helical" evidence="8">
    <location>
        <begin position="241"/>
        <end position="265"/>
    </location>
</feature>
<comment type="subcellular location">
    <subcellularLocation>
        <location evidence="1">Membrane</location>
        <topology evidence="1">Multi-pass membrane protein</topology>
    </subcellularLocation>
</comment>
<feature type="transmembrane region" description="Helical" evidence="8">
    <location>
        <begin position="66"/>
        <end position="84"/>
    </location>
</feature>
<keyword evidence="10" id="KW-1185">Reference proteome</keyword>
<dbReference type="InterPro" id="IPR000276">
    <property type="entry name" value="GPCR_Rhodpsn"/>
</dbReference>
<gene>
    <name evidence="11" type="primary">LOC101851830</name>
</gene>
<dbReference type="PANTHER" id="PTHR24243:SF208">
    <property type="entry name" value="PYROKININ-1 RECEPTOR"/>
    <property type="match status" value="1"/>
</dbReference>
<keyword evidence="5 8" id="KW-0472">Membrane</keyword>
<proteinExistence type="predicted"/>
<evidence type="ECO:0000256" key="5">
    <source>
        <dbReference type="ARBA" id="ARBA00023136"/>
    </source>
</evidence>
<evidence type="ECO:0000256" key="6">
    <source>
        <dbReference type="ARBA" id="ARBA00023170"/>
    </source>
</evidence>
<keyword evidence="4" id="KW-0297">G-protein coupled receptor</keyword>
<name>A0ABM1W0G7_APLCA</name>
<evidence type="ECO:0000256" key="1">
    <source>
        <dbReference type="ARBA" id="ARBA00004141"/>
    </source>
</evidence>
<dbReference type="InterPro" id="IPR019427">
    <property type="entry name" value="7TM_GPCR_serpentine_rcpt_Srw"/>
</dbReference>
<keyword evidence="7" id="KW-0807">Transducer</keyword>
<accession>A0ABM1W0G7</accession>
<dbReference type="InterPro" id="IPR017452">
    <property type="entry name" value="GPCR_Rhodpsn_7TM"/>
</dbReference>
<dbReference type="PROSITE" id="PS50262">
    <property type="entry name" value="G_PROTEIN_RECEP_F1_2"/>
    <property type="match status" value="1"/>
</dbReference>
<dbReference type="Proteomes" id="UP000694888">
    <property type="component" value="Unplaced"/>
</dbReference>
<dbReference type="PRINTS" id="PR00237">
    <property type="entry name" value="GPCRRHODOPSN"/>
</dbReference>
<evidence type="ECO:0000256" key="4">
    <source>
        <dbReference type="ARBA" id="ARBA00023040"/>
    </source>
</evidence>
<evidence type="ECO:0000256" key="3">
    <source>
        <dbReference type="ARBA" id="ARBA00022989"/>
    </source>
</evidence>
<keyword evidence="3 8" id="KW-1133">Transmembrane helix</keyword>
<sequence length="287" mass="31904">MGPEDNSSVTSLALQQGGLVDDDVLRIFILVFFVVALGTISFFGIVFNAINIIVFIKQGFKDTVNIALFSLAISDLGAVVPLLWESICFNPSFANADLPFDTQDIVYLTAGVVPVYYSVRLRSKFFAQRNTTKIGLVYIPNGTFIEKFSILINAFAQFASFFAVIVSSAILVQSLVRKSKWRQSTSSTAGQESFSNRDKKVVKMILIIAVIFIACFLPSAVTFIAQSITPEYNIVGRFQNMFLLTWAIFTSVAAVNSSVNIFVYYNMSSKYKDILDKMLRLNREKGS</sequence>
<dbReference type="PANTHER" id="PTHR24243">
    <property type="entry name" value="G-PROTEIN COUPLED RECEPTOR"/>
    <property type="match status" value="1"/>
</dbReference>
<evidence type="ECO:0000256" key="2">
    <source>
        <dbReference type="ARBA" id="ARBA00022692"/>
    </source>
</evidence>
<feature type="transmembrane region" description="Helical" evidence="8">
    <location>
        <begin position="150"/>
        <end position="172"/>
    </location>
</feature>
<evidence type="ECO:0000313" key="11">
    <source>
        <dbReference type="RefSeq" id="XP_035828160.1"/>
    </source>
</evidence>
<evidence type="ECO:0000259" key="9">
    <source>
        <dbReference type="PROSITE" id="PS50262"/>
    </source>
</evidence>
<evidence type="ECO:0000313" key="10">
    <source>
        <dbReference type="Proteomes" id="UP000694888"/>
    </source>
</evidence>
<dbReference type="RefSeq" id="XP_035828160.1">
    <property type="nucleotide sequence ID" value="XM_035972267.1"/>
</dbReference>
<dbReference type="GeneID" id="101851830"/>
<dbReference type="SUPFAM" id="SSF81321">
    <property type="entry name" value="Family A G protein-coupled receptor-like"/>
    <property type="match status" value="1"/>
</dbReference>
<feature type="transmembrane region" description="Helical" evidence="8">
    <location>
        <begin position="27"/>
        <end position="54"/>
    </location>
</feature>